<keyword evidence="2 3" id="KW-0238">DNA-binding</keyword>
<dbReference type="InterPro" id="IPR016032">
    <property type="entry name" value="Sig_transdc_resp-reg_C-effctor"/>
</dbReference>
<evidence type="ECO:0000259" key="5">
    <source>
        <dbReference type="PROSITE" id="PS51755"/>
    </source>
</evidence>
<dbReference type="EMBL" id="FMCW01000014">
    <property type="protein sequence ID" value="SCE93804.1"/>
    <property type="molecule type" value="Genomic_DNA"/>
</dbReference>
<dbReference type="InterPro" id="IPR005158">
    <property type="entry name" value="BTAD"/>
</dbReference>
<dbReference type="GO" id="GO:0000160">
    <property type="term" value="P:phosphorelay signal transduction system"/>
    <property type="evidence" value="ECO:0007669"/>
    <property type="project" value="InterPro"/>
</dbReference>
<feature type="DNA-binding region" description="OmpR/PhoB-type" evidence="3">
    <location>
        <begin position="1"/>
        <end position="99"/>
    </location>
</feature>
<dbReference type="PRINTS" id="PR00364">
    <property type="entry name" value="DISEASERSIST"/>
</dbReference>
<dbReference type="SMART" id="SM00862">
    <property type="entry name" value="Trans_reg_C"/>
    <property type="match status" value="1"/>
</dbReference>
<dbReference type="GO" id="GO:0003677">
    <property type="term" value="F:DNA binding"/>
    <property type="evidence" value="ECO:0007669"/>
    <property type="project" value="UniProtKB-UniRule"/>
</dbReference>
<dbReference type="Pfam" id="PF25872">
    <property type="entry name" value="HTH_77"/>
    <property type="match status" value="1"/>
</dbReference>
<dbReference type="Pfam" id="PF03704">
    <property type="entry name" value="BTAD"/>
    <property type="match status" value="1"/>
</dbReference>
<proteinExistence type="inferred from homology"/>
<feature type="region of interest" description="Disordered" evidence="4">
    <location>
        <begin position="1010"/>
        <end position="1030"/>
    </location>
</feature>
<organism evidence="6 7">
    <name type="scientific">Micromonospora haikouensis</name>
    <dbReference type="NCBI Taxonomy" id="686309"/>
    <lineage>
        <taxon>Bacteria</taxon>
        <taxon>Bacillati</taxon>
        <taxon>Actinomycetota</taxon>
        <taxon>Actinomycetes</taxon>
        <taxon>Micromonosporales</taxon>
        <taxon>Micromonosporaceae</taxon>
        <taxon>Micromonospora</taxon>
    </lineage>
</organism>
<dbReference type="GO" id="GO:0006355">
    <property type="term" value="P:regulation of DNA-templated transcription"/>
    <property type="evidence" value="ECO:0007669"/>
    <property type="project" value="InterPro"/>
</dbReference>
<dbReference type="InterPro" id="IPR027417">
    <property type="entry name" value="P-loop_NTPase"/>
</dbReference>
<dbReference type="Gene3D" id="1.25.40.10">
    <property type="entry name" value="Tetratricopeptide repeat domain"/>
    <property type="match status" value="2"/>
</dbReference>
<dbReference type="PROSITE" id="PS51755">
    <property type="entry name" value="OMPR_PHOB"/>
    <property type="match status" value="1"/>
</dbReference>
<dbReference type="InterPro" id="IPR036388">
    <property type="entry name" value="WH-like_DNA-bd_sf"/>
</dbReference>
<dbReference type="PANTHER" id="PTHR47691">
    <property type="entry name" value="REGULATOR-RELATED"/>
    <property type="match status" value="1"/>
</dbReference>
<reference evidence="6 7" key="1">
    <citation type="submission" date="2016-06" db="EMBL/GenBank/DDBJ databases">
        <authorList>
            <person name="Kjaerup R.B."/>
            <person name="Dalgaard T.S."/>
            <person name="Juul-Madsen H.R."/>
        </authorList>
    </citation>
    <scope>NUCLEOTIDE SEQUENCE [LARGE SCALE GENOMIC DNA]</scope>
    <source>
        <strain evidence="6 7">DSM 45626</strain>
    </source>
</reference>
<name>A0A1C4WCA7_9ACTN</name>
<dbReference type="Gene3D" id="1.10.10.10">
    <property type="entry name" value="Winged helix-like DNA-binding domain superfamily/Winged helix DNA-binding domain"/>
    <property type="match status" value="1"/>
</dbReference>
<comment type="similarity">
    <text evidence="1">Belongs to the AfsR/DnrI/RedD regulatory family.</text>
</comment>
<evidence type="ECO:0000256" key="3">
    <source>
        <dbReference type="PROSITE-ProRule" id="PRU01091"/>
    </source>
</evidence>
<feature type="compositionally biased region" description="Low complexity" evidence="4">
    <location>
        <begin position="1013"/>
        <end position="1030"/>
    </location>
</feature>
<dbReference type="InterPro" id="IPR011990">
    <property type="entry name" value="TPR-like_helical_dom_sf"/>
</dbReference>
<evidence type="ECO:0000256" key="2">
    <source>
        <dbReference type="ARBA" id="ARBA00023125"/>
    </source>
</evidence>
<dbReference type="Proteomes" id="UP000199375">
    <property type="component" value="Unassembled WGS sequence"/>
</dbReference>
<evidence type="ECO:0000313" key="6">
    <source>
        <dbReference type="EMBL" id="SCE93804.1"/>
    </source>
</evidence>
<feature type="domain" description="OmpR/PhoB-type" evidence="5">
    <location>
        <begin position="1"/>
        <end position="99"/>
    </location>
</feature>
<evidence type="ECO:0000256" key="1">
    <source>
        <dbReference type="ARBA" id="ARBA00005820"/>
    </source>
</evidence>
<dbReference type="InterPro" id="IPR001867">
    <property type="entry name" value="OmpR/PhoB-type_DNA-bd"/>
</dbReference>
<dbReference type="Pfam" id="PF00486">
    <property type="entry name" value="Trans_reg_C"/>
    <property type="match status" value="1"/>
</dbReference>
<evidence type="ECO:0000256" key="4">
    <source>
        <dbReference type="SAM" id="MobiDB-lite"/>
    </source>
</evidence>
<dbReference type="InterPro" id="IPR058852">
    <property type="entry name" value="HTH_77"/>
</dbReference>
<dbReference type="CDD" id="cd15831">
    <property type="entry name" value="BTAD"/>
    <property type="match status" value="1"/>
</dbReference>
<dbReference type="SMART" id="SM01043">
    <property type="entry name" value="BTAD"/>
    <property type="match status" value="1"/>
</dbReference>
<dbReference type="PANTHER" id="PTHR47691:SF3">
    <property type="entry name" value="HTH-TYPE TRANSCRIPTIONAL REGULATOR RV0890C-RELATED"/>
    <property type="match status" value="1"/>
</dbReference>
<sequence>MAAVQFGVLGPLAVTTDAGEPVLVPGAKVRVLLAVLLTNRNRVVSADRLIDDVWGSHAPANPGGALQVRVSQLRRALDDAEPGARGLVESRPPGYLLRTRAVDADRFAELAASTDVERLAAALALWRGDAYADVADAGFVHAEVTRLAEQRLAVHERLAAARLARGEHDLVAADLAELVTRHPLREGLRALQLRALYAAGRQSEALDSYADLRDRLATELGLDPGPELVALHRRILAQDSGLSAPPRAAIVRHSLPARLDELVGRAGALAELRAVLPGRRLVTLVGPGGVGKTRLATEVAREPAGPDGGCLVELAPLPAGDPRVADRVLDALGLREPPGAAIPAADRLCAALRHRRVLLVLDNCEHVVDAVATLVARLLRDAPAVTVLATSREPLGLTGELLWEVPPLALPEDDGDVDAVRRSAAARLFAVRAAARQRGFRLDERTAPAVAQLCRRLDGLPLALELAATRVRALGLWGVVDRLDDRFRLLTTQQRDVPARQRTLAAVIGWSWDLLAEADRRVLARLVVFRDGCPAEAAERVCGADVDTLTRLVDRSLVVLDETPDGPRYRLLESVAAFCAERLTDADDVRARHAAYYTELAERADPQLRGADQRRWLFRLDAEAGNLAGALTHGGGLRLATALSWYWFLRGRLTEAGRALAARGEPAEEARAAPWRVGFALLRGEPIVPGEVRAALAGAVDGRAAWFVAHALIDRSELALAAELLPVACADPWVEAAVLCSRAKLAHATGDLAALERAGGRSAALFAAIGDRWGRLQATDWVGGLAEMRGEHERAAALHREGLRWAEELSLRPEVGSKLSWLAWLAVQTGDHGRARELAGRAYALAAEQDAPAALVFAETSLGIAARRAGDLGVATGHLTRVAERGRREARPALYLPMVLVELGYAAEQGGDRAAGLALHLEAFDAARAMGSPRDAAAALEGMASAAGPPEVAAALLGAAAAARLAAQAPAAPTERAETDRVAGRLAATLGRERFDALFAEGGRLGPDEARARAGAGAAVTRPALAGTRR</sequence>
<dbReference type="SUPFAM" id="SSF46894">
    <property type="entry name" value="C-terminal effector domain of the bipartite response regulators"/>
    <property type="match status" value="1"/>
</dbReference>
<dbReference type="AlphaFoldDB" id="A0A1C4WCA7"/>
<accession>A0A1C4WCA7</accession>
<dbReference type="SUPFAM" id="SSF48452">
    <property type="entry name" value="TPR-like"/>
    <property type="match status" value="2"/>
</dbReference>
<protein>
    <submittedName>
        <fullName evidence="6">Predicted ATPase</fullName>
    </submittedName>
</protein>
<gene>
    <name evidence="6" type="ORF">GA0070558_114139</name>
</gene>
<dbReference type="Gene3D" id="3.40.50.300">
    <property type="entry name" value="P-loop containing nucleotide triphosphate hydrolases"/>
    <property type="match status" value="1"/>
</dbReference>
<evidence type="ECO:0000313" key="7">
    <source>
        <dbReference type="Proteomes" id="UP000199375"/>
    </source>
</evidence>
<dbReference type="SUPFAM" id="SSF52540">
    <property type="entry name" value="P-loop containing nucleoside triphosphate hydrolases"/>
    <property type="match status" value="1"/>
</dbReference>